<comment type="caution">
    <text evidence="1">The sequence shown here is derived from an EMBL/GenBank/DDBJ whole genome shotgun (WGS) entry which is preliminary data.</text>
</comment>
<evidence type="ECO:0000313" key="2">
    <source>
        <dbReference type="Proteomes" id="UP000024635"/>
    </source>
</evidence>
<name>A0A016VYG5_9BILA</name>
<proteinExistence type="predicted"/>
<sequence>MEEPVLYFPSFCLLPHQFREDRWIGDREGIELKFGDPRVTSFGDARILPFSLEDTIKRSLLTSACFNGLADTEELHILRERERLEEDMIISFLTRSEVEETIMDIFEDGTIRRTVVMRKRRTVEKV</sequence>
<protein>
    <submittedName>
        <fullName evidence="1">Uncharacterized protein</fullName>
    </submittedName>
</protein>
<keyword evidence="2" id="KW-1185">Reference proteome</keyword>
<dbReference type="EMBL" id="JARK01001338">
    <property type="protein sequence ID" value="EYC32624.1"/>
    <property type="molecule type" value="Genomic_DNA"/>
</dbReference>
<reference evidence="2" key="1">
    <citation type="journal article" date="2015" name="Nat. Genet.">
        <title>The genome and transcriptome of the zoonotic hookworm Ancylostoma ceylanicum identify infection-specific gene families.</title>
        <authorList>
            <person name="Schwarz E.M."/>
            <person name="Hu Y."/>
            <person name="Antoshechkin I."/>
            <person name="Miller M.M."/>
            <person name="Sternberg P.W."/>
            <person name="Aroian R.V."/>
        </authorList>
    </citation>
    <scope>NUCLEOTIDE SEQUENCE</scope>
    <source>
        <strain evidence="2">HY135</strain>
    </source>
</reference>
<dbReference type="AlphaFoldDB" id="A0A016VYG5"/>
<organism evidence="1 2">
    <name type="scientific">Ancylostoma ceylanicum</name>
    <dbReference type="NCBI Taxonomy" id="53326"/>
    <lineage>
        <taxon>Eukaryota</taxon>
        <taxon>Metazoa</taxon>
        <taxon>Ecdysozoa</taxon>
        <taxon>Nematoda</taxon>
        <taxon>Chromadorea</taxon>
        <taxon>Rhabditida</taxon>
        <taxon>Rhabditina</taxon>
        <taxon>Rhabditomorpha</taxon>
        <taxon>Strongyloidea</taxon>
        <taxon>Ancylostomatidae</taxon>
        <taxon>Ancylostomatinae</taxon>
        <taxon>Ancylostoma</taxon>
    </lineage>
</organism>
<gene>
    <name evidence="1" type="primary">Acey_s0002.g1003</name>
    <name evidence="1" type="ORF">Y032_0002g1003</name>
</gene>
<accession>A0A016VYG5</accession>
<evidence type="ECO:0000313" key="1">
    <source>
        <dbReference type="EMBL" id="EYC32624.1"/>
    </source>
</evidence>
<dbReference type="Proteomes" id="UP000024635">
    <property type="component" value="Unassembled WGS sequence"/>
</dbReference>